<organism evidence="7 8">
    <name type="scientific">Rubinisphaera italica</name>
    <dbReference type="NCBI Taxonomy" id="2527969"/>
    <lineage>
        <taxon>Bacteria</taxon>
        <taxon>Pseudomonadati</taxon>
        <taxon>Planctomycetota</taxon>
        <taxon>Planctomycetia</taxon>
        <taxon>Planctomycetales</taxon>
        <taxon>Planctomycetaceae</taxon>
        <taxon>Rubinisphaera</taxon>
    </lineage>
</organism>
<feature type="transmembrane region" description="Helical" evidence="6">
    <location>
        <begin position="52"/>
        <end position="73"/>
    </location>
</feature>
<evidence type="ECO:0000313" key="8">
    <source>
        <dbReference type="Proteomes" id="UP000316095"/>
    </source>
</evidence>
<evidence type="ECO:0000256" key="6">
    <source>
        <dbReference type="SAM" id="Phobius"/>
    </source>
</evidence>
<comment type="caution">
    <text evidence="7">The sequence shown here is derived from an EMBL/GenBank/DDBJ whole genome shotgun (WGS) entry which is preliminary data.</text>
</comment>
<dbReference type="GO" id="GO:0005886">
    <property type="term" value="C:plasma membrane"/>
    <property type="evidence" value="ECO:0007669"/>
    <property type="project" value="UniProtKB-SubCell"/>
</dbReference>
<feature type="transmembrane region" description="Helical" evidence="6">
    <location>
        <begin position="79"/>
        <end position="97"/>
    </location>
</feature>
<dbReference type="InterPro" id="IPR005171">
    <property type="entry name" value="Cyt_c_oxidase_su4_prok"/>
</dbReference>
<keyword evidence="4 6" id="KW-1133">Transmembrane helix</keyword>
<feature type="transmembrane region" description="Helical" evidence="6">
    <location>
        <begin position="20"/>
        <end position="40"/>
    </location>
</feature>
<dbReference type="Pfam" id="PF03626">
    <property type="entry name" value="COX4_pro"/>
    <property type="match status" value="1"/>
</dbReference>
<dbReference type="NCBIfam" id="TIGR02229">
    <property type="entry name" value="caa3_sub_IV"/>
    <property type="match status" value="1"/>
</dbReference>
<keyword evidence="5 6" id="KW-0472">Membrane</keyword>
<gene>
    <name evidence="7" type="ORF">Pan54_01590</name>
</gene>
<accession>A0A5C5XAY3</accession>
<dbReference type="AlphaFoldDB" id="A0A5C5XAY3"/>
<protein>
    <recommendedName>
        <fullName evidence="9">Cytochrome oxidase subunit IV</fullName>
    </recommendedName>
</protein>
<sequence length="119" mass="13440">MSDHHEDHNHGFSHVMSPGILLGTFGVLIVMTIVTVLLAGSPLIPKGFDVHVALTIATVKAAFVMLFFMHMIYDKPLNTIFFLFSIVFVSLFLGFAMTDTDQYQHRIDEYNYSEVEETP</sequence>
<dbReference type="EMBL" id="SJPG01000001">
    <property type="protein sequence ID" value="TWT59453.1"/>
    <property type="molecule type" value="Genomic_DNA"/>
</dbReference>
<evidence type="ECO:0000313" key="7">
    <source>
        <dbReference type="EMBL" id="TWT59453.1"/>
    </source>
</evidence>
<evidence type="ECO:0000256" key="3">
    <source>
        <dbReference type="ARBA" id="ARBA00022692"/>
    </source>
</evidence>
<keyword evidence="2" id="KW-1003">Cell membrane</keyword>
<evidence type="ECO:0000256" key="1">
    <source>
        <dbReference type="ARBA" id="ARBA00004651"/>
    </source>
</evidence>
<dbReference type="Proteomes" id="UP000316095">
    <property type="component" value="Unassembled WGS sequence"/>
</dbReference>
<dbReference type="RefSeq" id="WP_146501593.1">
    <property type="nucleotide sequence ID" value="NZ_SJPG01000001.1"/>
</dbReference>
<evidence type="ECO:0008006" key="9">
    <source>
        <dbReference type="Google" id="ProtNLM"/>
    </source>
</evidence>
<keyword evidence="8" id="KW-1185">Reference proteome</keyword>
<comment type="subcellular location">
    <subcellularLocation>
        <location evidence="1">Cell membrane</location>
        <topology evidence="1">Multi-pass membrane protein</topology>
    </subcellularLocation>
</comment>
<name>A0A5C5XAY3_9PLAN</name>
<dbReference type="OrthoDB" id="282123at2"/>
<proteinExistence type="predicted"/>
<evidence type="ECO:0000256" key="5">
    <source>
        <dbReference type="ARBA" id="ARBA00023136"/>
    </source>
</evidence>
<evidence type="ECO:0000256" key="4">
    <source>
        <dbReference type="ARBA" id="ARBA00022989"/>
    </source>
</evidence>
<keyword evidence="3 6" id="KW-0812">Transmembrane</keyword>
<dbReference type="InterPro" id="IPR011743">
    <property type="entry name" value="Caa3_sub_IV"/>
</dbReference>
<reference evidence="7 8" key="1">
    <citation type="submission" date="2019-02" db="EMBL/GenBank/DDBJ databases">
        <title>Deep-cultivation of Planctomycetes and their phenomic and genomic characterization uncovers novel biology.</title>
        <authorList>
            <person name="Wiegand S."/>
            <person name="Jogler M."/>
            <person name="Boedeker C."/>
            <person name="Pinto D."/>
            <person name="Vollmers J."/>
            <person name="Rivas-Marin E."/>
            <person name="Kohn T."/>
            <person name="Peeters S.H."/>
            <person name="Heuer A."/>
            <person name="Rast P."/>
            <person name="Oberbeckmann S."/>
            <person name="Bunk B."/>
            <person name="Jeske O."/>
            <person name="Meyerdierks A."/>
            <person name="Storesund J.E."/>
            <person name="Kallscheuer N."/>
            <person name="Luecker S."/>
            <person name="Lage O.M."/>
            <person name="Pohl T."/>
            <person name="Merkel B.J."/>
            <person name="Hornburger P."/>
            <person name="Mueller R.-W."/>
            <person name="Bruemmer F."/>
            <person name="Labrenz M."/>
            <person name="Spormann A.M."/>
            <person name="Op Den Camp H."/>
            <person name="Overmann J."/>
            <person name="Amann R."/>
            <person name="Jetten M.S.M."/>
            <person name="Mascher T."/>
            <person name="Medema M.H."/>
            <person name="Devos D.P."/>
            <person name="Kaster A.-K."/>
            <person name="Ovreas L."/>
            <person name="Rohde M."/>
            <person name="Galperin M.Y."/>
            <person name="Jogler C."/>
        </authorList>
    </citation>
    <scope>NUCLEOTIDE SEQUENCE [LARGE SCALE GENOMIC DNA]</scope>
    <source>
        <strain evidence="7 8">Pan54</strain>
    </source>
</reference>
<evidence type="ECO:0000256" key="2">
    <source>
        <dbReference type="ARBA" id="ARBA00022475"/>
    </source>
</evidence>